<comment type="caution">
    <text evidence="2">The sequence shown here is derived from an EMBL/GenBank/DDBJ whole genome shotgun (WGS) entry which is preliminary data.</text>
</comment>
<feature type="region of interest" description="Disordered" evidence="1">
    <location>
        <begin position="172"/>
        <end position="281"/>
    </location>
</feature>
<reference evidence="2" key="1">
    <citation type="submission" date="2023-10" db="EMBL/GenBank/DDBJ databases">
        <authorList>
            <person name="Chen Y."/>
            <person name="Shah S."/>
            <person name="Dougan E. K."/>
            <person name="Thang M."/>
            <person name="Chan C."/>
        </authorList>
    </citation>
    <scope>NUCLEOTIDE SEQUENCE [LARGE SCALE GENOMIC DNA]</scope>
</reference>
<protein>
    <recommendedName>
        <fullName evidence="4">Protein disulfide-isomerase</fullName>
    </recommendedName>
</protein>
<keyword evidence="3" id="KW-1185">Reference proteome</keyword>
<feature type="compositionally biased region" description="Gly residues" evidence="1">
    <location>
        <begin position="205"/>
        <end position="222"/>
    </location>
</feature>
<accession>A0ABN9UTF4</accession>
<organism evidence="2 3">
    <name type="scientific">Prorocentrum cordatum</name>
    <dbReference type="NCBI Taxonomy" id="2364126"/>
    <lineage>
        <taxon>Eukaryota</taxon>
        <taxon>Sar</taxon>
        <taxon>Alveolata</taxon>
        <taxon>Dinophyceae</taxon>
        <taxon>Prorocentrales</taxon>
        <taxon>Prorocentraceae</taxon>
        <taxon>Prorocentrum</taxon>
    </lineage>
</organism>
<feature type="compositionally biased region" description="Gly residues" evidence="1">
    <location>
        <begin position="182"/>
        <end position="191"/>
    </location>
</feature>
<dbReference type="EMBL" id="CAUYUJ010016253">
    <property type="protein sequence ID" value="CAK0863347.1"/>
    <property type="molecule type" value="Genomic_DNA"/>
</dbReference>
<feature type="region of interest" description="Disordered" evidence="1">
    <location>
        <begin position="41"/>
        <end position="68"/>
    </location>
</feature>
<sequence length="326" mass="34525">MGKRPRLCRVPAAGCRVLPDHQVFPIGQGTWRRIRGRAVGGRHTGLPAVPGVGSEGRRRRGRSSGRRCPWGRCRTTRGGVLCKGLPALPRPRTSVEGSGRQAAVARGEWRRRRRCHMVAEGPECFGKGWAQGKDFKDPPVALGFPTIKFYNGASEDEFLDDRTASKLVDRFRGLPRQSGGQPLDGGGGAQDRGGRCPWRLPSGCAGRGPRGVGSTPGSGELGGEAPRLGRRRWIPPLGGTRAPQLQGHPGVLPVSPRASGSLARGPRGGPSDNGRRRRRISRTPLACNASCDRVARWADLLGGLVIGASARAAIAPSPASLSPSVA</sequence>
<evidence type="ECO:0000256" key="1">
    <source>
        <dbReference type="SAM" id="MobiDB-lite"/>
    </source>
</evidence>
<proteinExistence type="predicted"/>
<gene>
    <name evidence="2" type="ORF">PCOR1329_LOCUS51527</name>
</gene>
<evidence type="ECO:0008006" key="4">
    <source>
        <dbReference type="Google" id="ProtNLM"/>
    </source>
</evidence>
<evidence type="ECO:0000313" key="2">
    <source>
        <dbReference type="EMBL" id="CAK0863347.1"/>
    </source>
</evidence>
<evidence type="ECO:0000313" key="3">
    <source>
        <dbReference type="Proteomes" id="UP001189429"/>
    </source>
</evidence>
<dbReference type="Proteomes" id="UP001189429">
    <property type="component" value="Unassembled WGS sequence"/>
</dbReference>
<name>A0ABN9UTF4_9DINO</name>